<reference evidence="7 8" key="1">
    <citation type="submission" date="2018-10" db="EMBL/GenBank/DDBJ databases">
        <title>Genomic Encyclopedia of Type Strains, Phase IV (KMG-IV): sequencing the most valuable type-strain genomes for metagenomic binning, comparative biology and taxonomic classification.</title>
        <authorList>
            <person name="Goeker M."/>
        </authorList>
    </citation>
    <scope>NUCLEOTIDE SEQUENCE [LARGE SCALE GENOMIC DNA]</scope>
    <source>
        <strain evidence="7 8">DSM 26916</strain>
    </source>
</reference>
<feature type="transmembrane region" description="Helical" evidence="6">
    <location>
        <begin position="68"/>
        <end position="86"/>
    </location>
</feature>
<comment type="similarity">
    <text evidence="2 6">Belongs to the GDT1 family.</text>
</comment>
<evidence type="ECO:0000256" key="1">
    <source>
        <dbReference type="ARBA" id="ARBA00004141"/>
    </source>
</evidence>
<name>A0A497XC25_9PROT</name>
<evidence type="ECO:0000256" key="2">
    <source>
        <dbReference type="ARBA" id="ARBA00009190"/>
    </source>
</evidence>
<evidence type="ECO:0000256" key="3">
    <source>
        <dbReference type="ARBA" id="ARBA00022692"/>
    </source>
</evidence>
<comment type="caution">
    <text evidence="6">Lacks conserved residue(s) required for the propagation of feature annotation.</text>
</comment>
<dbReference type="Pfam" id="PF01169">
    <property type="entry name" value="GDT1"/>
    <property type="match status" value="2"/>
</dbReference>
<dbReference type="Proteomes" id="UP000268908">
    <property type="component" value="Unassembled WGS sequence"/>
</dbReference>
<accession>A0A497XC25</accession>
<feature type="transmembrane region" description="Helical" evidence="6">
    <location>
        <begin position="132"/>
        <end position="154"/>
    </location>
</feature>
<sequence>MLEAFLTSTVLVAVAEIGDKTQLLSFVLAARLRKPGAIIAGIFVATVLNHALAGSVGVWLAQMISPQWLPWITGMVFIAFGLWTLHPDSLDDDPKMHRAGAFVTTTIAFFIAEMGDKTQLATVALGAQFQGVLVAVVMGTTVGMMLANVPAVLIGEKLAQRLPLTTIRWIAAALFIATGALTIWGAPGLAR</sequence>
<dbReference type="InterPro" id="IPR001727">
    <property type="entry name" value="GDT1-like"/>
</dbReference>
<keyword evidence="3 6" id="KW-0812">Transmembrane</keyword>
<dbReference type="AlphaFoldDB" id="A0A497XC25"/>
<comment type="subcellular location">
    <subcellularLocation>
        <location evidence="1 6">Membrane</location>
        <topology evidence="1 6">Multi-pass membrane protein</topology>
    </subcellularLocation>
</comment>
<proteinExistence type="inferred from homology"/>
<keyword evidence="8" id="KW-1185">Reference proteome</keyword>
<dbReference type="PANTHER" id="PTHR12608:SF1">
    <property type="entry name" value="TRANSMEMBRANE PROTEIN 165"/>
    <property type="match status" value="1"/>
</dbReference>
<evidence type="ECO:0000313" key="7">
    <source>
        <dbReference type="EMBL" id="RLJ63542.1"/>
    </source>
</evidence>
<keyword evidence="4 6" id="KW-1133">Transmembrane helix</keyword>
<dbReference type="OrthoDB" id="9801356at2"/>
<evidence type="ECO:0000313" key="8">
    <source>
        <dbReference type="Proteomes" id="UP000268908"/>
    </source>
</evidence>
<protein>
    <recommendedName>
        <fullName evidence="6">GDT1 family protein</fullName>
    </recommendedName>
</protein>
<organism evidence="7 8">
    <name type="scientific">Sulfurisoma sediminicola</name>
    <dbReference type="NCBI Taxonomy" id="1381557"/>
    <lineage>
        <taxon>Bacteria</taxon>
        <taxon>Pseudomonadati</taxon>
        <taxon>Pseudomonadota</taxon>
        <taxon>Betaproteobacteria</taxon>
        <taxon>Nitrosomonadales</taxon>
        <taxon>Sterolibacteriaceae</taxon>
        <taxon>Sulfurisoma</taxon>
    </lineage>
</organism>
<evidence type="ECO:0000256" key="4">
    <source>
        <dbReference type="ARBA" id="ARBA00022989"/>
    </source>
</evidence>
<dbReference type="RefSeq" id="WP_121242360.1">
    <property type="nucleotide sequence ID" value="NZ_BHVV01000003.1"/>
</dbReference>
<dbReference type="GO" id="GO:0046873">
    <property type="term" value="F:metal ion transmembrane transporter activity"/>
    <property type="evidence" value="ECO:0007669"/>
    <property type="project" value="InterPro"/>
</dbReference>
<evidence type="ECO:0000256" key="5">
    <source>
        <dbReference type="ARBA" id="ARBA00023136"/>
    </source>
</evidence>
<comment type="caution">
    <text evidence="7">The sequence shown here is derived from an EMBL/GenBank/DDBJ whole genome shotgun (WGS) entry which is preliminary data.</text>
</comment>
<feature type="transmembrane region" description="Helical" evidence="6">
    <location>
        <begin position="39"/>
        <end position="61"/>
    </location>
</feature>
<keyword evidence="5 6" id="KW-0472">Membrane</keyword>
<feature type="transmembrane region" description="Helical" evidence="6">
    <location>
        <begin position="166"/>
        <end position="186"/>
    </location>
</feature>
<dbReference type="GO" id="GO:0016020">
    <property type="term" value="C:membrane"/>
    <property type="evidence" value="ECO:0007669"/>
    <property type="project" value="UniProtKB-SubCell"/>
</dbReference>
<dbReference type="PANTHER" id="PTHR12608">
    <property type="entry name" value="TRANSMEMBRANE PROTEIN HTP-1 RELATED"/>
    <property type="match status" value="1"/>
</dbReference>
<dbReference type="EMBL" id="RCCI01000006">
    <property type="protein sequence ID" value="RLJ63542.1"/>
    <property type="molecule type" value="Genomic_DNA"/>
</dbReference>
<evidence type="ECO:0000256" key="6">
    <source>
        <dbReference type="RuleBase" id="RU365102"/>
    </source>
</evidence>
<gene>
    <name evidence="7" type="ORF">DFR35_2169</name>
</gene>